<protein>
    <submittedName>
        <fullName evidence="1">Uncharacterized protein</fullName>
    </submittedName>
</protein>
<proteinExistence type="predicted"/>
<dbReference type="AlphaFoldDB" id="A0A101LYE2"/>
<geneLocation type="mitochondrion" evidence="1"/>
<name>A0A101LYE2_PICGL</name>
<reference evidence="1" key="1">
    <citation type="journal article" date="2015" name="Genome Biol. Evol.">
        <title>Organellar Genomes of White Spruce (Picea glauca): Assembly and Annotation.</title>
        <authorList>
            <person name="Jackman S.D."/>
            <person name="Warren R.L."/>
            <person name="Gibb E.A."/>
            <person name="Vandervalk B.P."/>
            <person name="Mohamadi H."/>
            <person name="Chu J."/>
            <person name="Raymond A."/>
            <person name="Pleasance S."/>
            <person name="Coope R."/>
            <person name="Wildung M.R."/>
            <person name="Ritland C.E."/>
            <person name="Bousquet J."/>
            <person name="Jones S.J."/>
            <person name="Bohlmann J."/>
            <person name="Birol I."/>
        </authorList>
    </citation>
    <scope>NUCLEOTIDE SEQUENCE [LARGE SCALE GENOMIC DNA]</scope>
    <source>
        <tissue evidence="1">Flushing bud</tissue>
    </source>
</reference>
<keyword evidence="1" id="KW-0496">Mitochondrion</keyword>
<evidence type="ECO:0000313" key="1">
    <source>
        <dbReference type="EMBL" id="KUM47656.1"/>
    </source>
</evidence>
<gene>
    <name evidence="1" type="ORF">ABT39_MTgene5843</name>
</gene>
<organism evidence="1">
    <name type="scientific">Picea glauca</name>
    <name type="common">White spruce</name>
    <name type="synonym">Pinus glauca</name>
    <dbReference type="NCBI Taxonomy" id="3330"/>
    <lineage>
        <taxon>Eukaryota</taxon>
        <taxon>Viridiplantae</taxon>
        <taxon>Streptophyta</taxon>
        <taxon>Embryophyta</taxon>
        <taxon>Tracheophyta</taxon>
        <taxon>Spermatophyta</taxon>
        <taxon>Pinopsida</taxon>
        <taxon>Pinidae</taxon>
        <taxon>Conifers I</taxon>
        <taxon>Pinales</taxon>
        <taxon>Pinaceae</taxon>
        <taxon>Picea</taxon>
    </lineage>
</organism>
<comment type="caution">
    <text evidence="1">The sequence shown here is derived from an EMBL/GenBank/DDBJ whole genome shotgun (WGS) entry which is preliminary data.</text>
</comment>
<accession>A0A101LYE2</accession>
<sequence>MGPMKSTAHLSKGCGASTRCIDILSRHDGRPIIWQTSQLLVYSFAFGNIAGHHNLACKMLHAVLFPLVWPPATLLWHSHRISVRS</sequence>
<dbReference type="EMBL" id="LKAM01000007">
    <property type="protein sequence ID" value="KUM47656.1"/>
    <property type="molecule type" value="Genomic_DNA"/>
</dbReference>